<dbReference type="OrthoDB" id="4964195at2"/>
<evidence type="ECO:0000313" key="2">
    <source>
        <dbReference type="EMBL" id="KXB33220.1"/>
    </source>
</evidence>
<sequence length="306" mass="34155">MSPILNFSNQGNNLSSIFTEVKHSESLGLVNPEQLRLFHLNVSSNLFNFASLSNYLINIVSEYVFSRAQVEKLSQSSNPRSIGIQALRIMKKNGAADVRGTGNELGEILLYAFLEDILGAPKLFSKVELNASSTSFGKSSDAVHLLTLENTPFPCYQTIFGSSDIAGDIRSAIDHAFTTIEKVEHDIKRVDSILVDSHIFEEAFDTKTAEKIRNIMIPSANTKMANDIAYGVFLGYSLGLNPQSRSNLDFLKAMDAKMQTDIKQHASYIANKIKQFNLGTHSFYFYIVPFNDAEKDKKEIMEDLLM</sequence>
<evidence type="ECO:0000259" key="1">
    <source>
        <dbReference type="Pfam" id="PF08878"/>
    </source>
</evidence>
<dbReference type="InterPro" id="IPR014976">
    <property type="entry name" value="AbpA_HamA_C"/>
</dbReference>
<name>A0A133XQJ7_9ACTN</name>
<accession>A0A133XQJ7</accession>
<dbReference type="EMBL" id="LSCR01000040">
    <property type="protein sequence ID" value="KXB33220.1"/>
    <property type="molecule type" value="Genomic_DNA"/>
</dbReference>
<evidence type="ECO:0000313" key="3">
    <source>
        <dbReference type="Proteomes" id="UP000070675"/>
    </source>
</evidence>
<keyword evidence="3" id="KW-1185">Reference proteome</keyword>
<dbReference type="STRING" id="1393034.HMPREF3192_01192"/>
<gene>
    <name evidence="2" type="ORF">HMPREF3192_01192</name>
</gene>
<dbReference type="Proteomes" id="UP000070675">
    <property type="component" value="Unassembled WGS sequence"/>
</dbReference>
<comment type="caution">
    <text evidence="2">The sequence shown here is derived from an EMBL/GenBank/DDBJ whole genome shotgun (WGS) entry which is preliminary data.</text>
</comment>
<proteinExistence type="predicted"/>
<dbReference type="Pfam" id="PF08878">
    <property type="entry name" value="HamA"/>
    <property type="match status" value="1"/>
</dbReference>
<reference evidence="3" key="1">
    <citation type="submission" date="2016-01" db="EMBL/GenBank/DDBJ databases">
        <authorList>
            <person name="Mitreva M."/>
            <person name="Pepin K.H."/>
            <person name="Mihindukulasuriya K.A."/>
            <person name="Fulton R."/>
            <person name="Fronick C."/>
            <person name="O'Laughlin M."/>
            <person name="Miner T."/>
            <person name="Herter B."/>
            <person name="Rosa B.A."/>
            <person name="Cordes M."/>
            <person name="Tomlinson C."/>
            <person name="Wollam A."/>
            <person name="Palsikar V.B."/>
            <person name="Mardis E.R."/>
            <person name="Wilson R.K."/>
        </authorList>
    </citation>
    <scope>NUCLEOTIDE SEQUENCE [LARGE SCALE GENOMIC DNA]</scope>
    <source>
        <strain evidence="3">DNF00019</strain>
    </source>
</reference>
<dbReference type="AlphaFoldDB" id="A0A133XQJ7"/>
<protein>
    <recommendedName>
        <fullName evidence="1">Anti-bacteriophage protein A/HamA C-terminal domain-containing protein</fullName>
    </recommendedName>
</protein>
<organism evidence="2 3">
    <name type="scientific">Atopobium deltae</name>
    <dbReference type="NCBI Taxonomy" id="1393034"/>
    <lineage>
        <taxon>Bacteria</taxon>
        <taxon>Bacillati</taxon>
        <taxon>Actinomycetota</taxon>
        <taxon>Coriobacteriia</taxon>
        <taxon>Coriobacteriales</taxon>
        <taxon>Atopobiaceae</taxon>
        <taxon>Atopobium</taxon>
    </lineage>
</organism>
<feature type="domain" description="Anti-bacteriophage protein A/HamA C-terminal" evidence="1">
    <location>
        <begin position="18"/>
        <end position="303"/>
    </location>
</feature>
<dbReference type="RefSeq" id="WP_066306127.1">
    <property type="nucleotide sequence ID" value="NZ_KQ959516.1"/>
</dbReference>
<dbReference type="PATRIC" id="fig|1393034.3.peg.1161"/>